<dbReference type="OrthoDB" id="661324at2"/>
<keyword evidence="4" id="KW-1185">Reference proteome</keyword>
<evidence type="ECO:0000313" key="4">
    <source>
        <dbReference type="Proteomes" id="UP000261174"/>
    </source>
</evidence>
<keyword evidence="2" id="KW-0472">Membrane</keyword>
<organism evidence="3 4">
    <name type="scientific">Chitinophaga silvisoli</name>
    <dbReference type="NCBI Taxonomy" id="2291814"/>
    <lineage>
        <taxon>Bacteria</taxon>
        <taxon>Pseudomonadati</taxon>
        <taxon>Bacteroidota</taxon>
        <taxon>Chitinophagia</taxon>
        <taxon>Chitinophagales</taxon>
        <taxon>Chitinophagaceae</taxon>
        <taxon>Chitinophaga</taxon>
    </lineage>
</organism>
<gene>
    <name evidence="3" type="ORF">DXN04_10065</name>
</gene>
<comment type="caution">
    <text evidence="3">The sequence shown here is derived from an EMBL/GenBank/DDBJ whole genome shotgun (WGS) entry which is preliminary data.</text>
</comment>
<dbReference type="EMBL" id="QTJV01000002">
    <property type="protein sequence ID" value="RFM35707.1"/>
    <property type="molecule type" value="Genomic_DNA"/>
</dbReference>
<keyword evidence="2" id="KW-1133">Transmembrane helix</keyword>
<accession>A0A3E1P6C5</accession>
<dbReference type="AlphaFoldDB" id="A0A3E1P6C5"/>
<proteinExistence type="predicted"/>
<dbReference type="Proteomes" id="UP000261174">
    <property type="component" value="Unassembled WGS sequence"/>
</dbReference>
<protein>
    <submittedName>
        <fullName evidence="3">Uncharacterized protein</fullName>
    </submittedName>
</protein>
<evidence type="ECO:0000313" key="3">
    <source>
        <dbReference type="EMBL" id="RFM35707.1"/>
    </source>
</evidence>
<keyword evidence="2" id="KW-0812">Transmembrane</keyword>
<evidence type="ECO:0000256" key="1">
    <source>
        <dbReference type="SAM" id="MobiDB-lite"/>
    </source>
</evidence>
<feature type="transmembrane region" description="Helical" evidence="2">
    <location>
        <begin position="145"/>
        <end position="164"/>
    </location>
</feature>
<sequence length="349" mass="38718">MAINIDISNYEEYLLSAVDGELNEEEQAALEVFLQQHPKYRQEFLLLQSARIVPNDELRFDGKEMLYRQSDTNILSAGNYEGFLLDYVDKELNAEDQRKVEALAQQHPHISRELHLLEASRLKPDLSVKFPDKARLYRNTTRVRAIWWWAAAAAVVAGVAIVMIPPRHTGIQGTEMVVHQQTPAVATPAPAPSSTQQSAGEKQAAEVVEKPIVTTPQIASNRPVPTHAVPATPVPQPATKEIKREDHPASVALNKLPQPESTTSEIVQQLKEQKEQQQIANSGITNETDKAPVMAKSENNSKEDAMNTRVTEASRPVQGELVVSVTMRGDSKILNGVANVARFFSKKKK</sequence>
<dbReference type="RefSeq" id="WP_116853194.1">
    <property type="nucleotide sequence ID" value="NZ_QTJV01000002.1"/>
</dbReference>
<name>A0A3E1P6C5_9BACT</name>
<evidence type="ECO:0000256" key="2">
    <source>
        <dbReference type="SAM" id="Phobius"/>
    </source>
</evidence>
<feature type="region of interest" description="Disordered" evidence="1">
    <location>
        <begin position="280"/>
        <end position="315"/>
    </location>
</feature>
<reference evidence="3 4" key="1">
    <citation type="submission" date="2018-08" db="EMBL/GenBank/DDBJ databases">
        <title>Chitinophaga sp. K20C18050901, a novel bacterium isolated from forest soil.</title>
        <authorList>
            <person name="Wang C."/>
        </authorList>
    </citation>
    <scope>NUCLEOTIDE SEQUENCE [LARGE SCALE GENOMIC DNA]</scope>
    <source>
        <strain evidence="3 4">K20C18050901</strain>
    </source>
</reference>
<feature type="region of interest" description="Disordered" evidence="1">
    <location>
        <begin position="219"/>
        <end position="238"/>
    </location>
</feature>